<evidence type="ECO:0000313" key="2">
    <source>
        <dbReference type="Proteomes" id="UP000196240"/>
    </source>
</evidence>
<evidence type="ECO:0000313" key="1">
    <source>
        <dbReference type="EMBL" id="SJX20469.1"/>
    </source>
</evidence>
<proteinExistence type="predicted"/>
<evidence type="ECO:0008006" key="3">
    <source>
        <dbReference type="Google" id="ProtNLM"/>
    </source>
</evidence>
<reference evidence="1 2" key="1">
    <citation type="submission" date="2017-02" db="EMBL/GenBank/DDBJ databases">
        <authorList>
            <person name="Peterson S.W."/>
        </authorList>
    </citation>
    <scope>NUCLEOTIDE SEQUENCE [LARGE SCALE GENOMIC DNA]</scope>
    <source>
        <strain evidence="1">C6</strain>
    </source>
</reference>
<dbReference type="AlphaFoldDB" id="A0A1R7Q876"/>
<dbReference type="InterPro" id="IPR047741">
    <property type="entry name" value="DIP1984-like"/>
</dbReference>
<organism evidence="1 2">
    <name type="scientific">Acinetobacter johnsonii</name>
    <dbReference type="NCBI Taxonomy" id="40214"/>
    <lineage>
        <taxon>Bacteria</taxon>
        <taxon>Pseudomonadati</taxon>
        <taxon>Pseudomonadota</taxon>
        <taxon>Gammaproteobacteria</taxon>
        <taxon>Moraxellales</taxon>
        <taxon>Moraxellaceae</taxon>
        <taxon>Acinetobacter</taxon>
    </lineage>
</organism>
<dbReference type="RefSeq" id="WP_087010411.1">
    <property type="nucleotide sequence ID" value="NZ_FUUY01000001.1"/>
</dbReference>
<gene>
    <name evidence="1" type="ORF">ACNJC6_00047</name>
</gene>
<dbReference type="NCBIfam" id="NF038048">
    <property type="entry name" value="DIP1984_fam"/>
    <property type="match status" value="1"/>
</dbReference>
<protein>
    <recommendedName>
        <fullName evidence="3">Septicolysin</fullName>
    </recommendedName>
</protein>
<name>A0A1R7Q876_ACIJO</name>
<dbReference type="Proteomes" id="UP000196240">
    <property type="component" value="Unassembled WGS sequence"/>
</dbReference>
<dbReference type="Pfam" id="PF20935">
    <property type="entry name" value="DUF6847"/>
    <property type="match status" value="1"/>
</dbReference>
<accession>A0A1R7Q876</accession>
<sequence length="151" mass="17111">MKLAEALLLRSDLQTKLASLQQRINNNVLIQEGDELSEDPNVLMGEAFTVNTELHHLIEKIHATNAQAKTSTGQSMLSILNTRDLLTQQHRIIQQAIDSSRRENGRYSSSEIRWVKTIAVADLQKQADAISQQLRQNNLEIQASNWQIELI</sequence>
<dbReference type="EMBL" id="FUUY01000001">
    <property type="protein sequence ID" value="SJX20469.1"/>
    <property type="molecule type" value="Genomic_DNA"/>
</dbReference>
<dbReference type="CDD" id="cd12208">
    <property type="entry name" value="DIP1984-like"/>
    <property type="match status" value="1"/>
</dbReference>
<dbReference type="Gene3D" id="6.10.320.10">
    <property type="match status" value="1"/>
</dbReference>